<dbReference type="Gene3D" id="3.40.50.300">
    <property type="entry name" value="P-loop containing nucleotide triphosphate hydrolases"/>
    <property type="match status" value="1"/>
</dbReference>
<dbReference type="InterPro" id="IPR027417">
    <property type="entry name" value="P-loop_NTPase"/>
</dbReference>
<evidence type="ECO:0000313" key="2">
    <source>
        <dbReference type="Proteomes" id="UP000283587"/>
    </source>
</evidence>
<accession>A0A419AA19</accession>
<protein>
    <recommendedName>
        <fullName evidence="3">Sulfotransferase family protein</fullName>
    </recommendedName>
</protein>
<name>A0A419AA19_9RHOB</name>
<evidence type="ECO:0000313" key="1">
    <source>
        <dbReference type="EMBL" id="RJL19688.1"/>
    </source>
</evidence>
<dbReference type="RefSeq" id="WP_119896995.1">
    <property type="nucleotide sequence ID" value="NZ_QNRC01000009.1"/>
</dbReference>
<dbReference type="Proteomes" id="UP000283587">
    <property type="component" value="Unassembled WGS sequence"/>
</dbReference>
<dbReference type="SUPFAM" id="SSF52540">
    <property type="entry name" value="P-loop containing nucleoside triphosphate hydrolases"/>
    <property type="match status" value="1"/>
</dbReference>
<proteinExistence type="predicted"/>
<dbReference type="OrthoDB" id="543755at2"/>
<dbReference type="AlphaFoldDB" id="A0A419AA19"/>
<dbReference type="EMBL" id="QZEW01000014">
    <property type="protein sequence ID" value="RJL19688.1"/>
    <property type="molecule type" value="Genomic_DNA"/>
</dbReference>
<sequence length="516" mass="56062">MSERRRVTIHIGQTKAGSTSFQNYMDSQRKALMIEGTLFPQSPLGRQNPYDRDRTPGHIELLRKLASGDLAEFERELADHPRAHVVLSIENLFVDQPDAALARLGDYFRNWDVRILAVLRPQLDWLRSRHVENVLSGFHSSTDGFATHVRAAMDSGALDYRGRLAHLGALLGARQVRAIRFQDDARPLVPRFLEALGLPLTDPGLAQQIHANRREKAPVLIEAKRRLNSLTGALRLTERLELEHRLRQAAARINGGEGESLPEVPLSAEELELLQAGNDALLAEGILDAPLDLGQPGEPARPPEPRTREATDSLFAEGLTLATRIARRAGDPARFAGSALGLSREQIAAIREAVARHPVSLHLDAPESATLAACSEGRLVALLLPQRREAWPAMARLDRLETASPLIAVAPDASCADDPALCLARYHLPSPGLIVAGAGTGAGMLRAILGGMAAERVILLGDARRHLPELPTDGWRGRPLGDAMLLSRRHGAGHAVPAMAGGGVARRGNDLEVRFR</sequence>
<keyword evidence="2" id="KW-1185">Reference proteome</keyword>
<evidence type="ECO:0008006" key="3">
    <source>
        <dbReference type="Google" id="ProtNLM"/>
    </source>
</evidence>
<comment type="caution">
    <text evidence="1">The sequence shown here is derived from an EMBL/GenBank/DDBJ whole genome shotgun (WGS) entry which is preliminary data.</text>
</comment>
<organism evidence="1 2">
    <name type="scientific">Paracoccus siganidrum</name>
    <dbReference type="NCBI Taxonomy" id="1276757"/>
    <lineage>
        <taxon>Bacteria</taxon>
        <taxon>Pseudomonadati</taxon>
        <taxon>Pseudomonadota</taxon>
        <taxon>Alphaproteobacteria</taxon>
        <taxon>Rhodobacterales</taxon>
        <taxon>Paracoccaceae</taxon>
        <taxon>Paracoccus</taxon>
    </lineage>
</organism>
<gene>
    <name evidence="1" type="ORF">D3P05_04520</name>
</gene>
<reference evidence="2" key="1">
    <citation type="submission" date="2018-09" db="EMBL/GenBank/DDBJ databases">
        <title>Paracoccus onubensis nov. sp. a moderate halophilic bacterium isolated from Gruta de las Maravillas (Aracena, Spain).</title>
        <authorList>
            <person name="Jurado V."/>
            <person name="Gutierrez-Patricio S."/>
            <person name="Gonzalez-Pimentel J.L."/>
            <person name="Miller A.Z."/>
            <person name="Laiz L."/>
            <person name="Saiz-Jimenez C."/>
        </authorList>
    </citation>
    <scope>NUCLEOTIDE SEQUENCE [LARGE SCALE GENOMIC DNA]</scope>
    <source>
        <strain evidence="2">DSM 26381</strain>
    </source>
</reference>